<dbReference type="NCBIfam" id="TIGR00618">
    <property type="entry name" value="sbcc"/>
    <property type="match status" value="1"/>
</dbReference>
<feature type="coiled-coil region" evidence="10">
    <location>
        <begin position="654"/>
        <end position="695"/>
    </location>
</feature>
<dbReference type="AlphaFoldDB" id="A0A6H1U0R1"/>
<dbReference type="PANTHER" id="PTHR32114:SF2">
    <property type="entry name" value="ABC TRANSPORTER ABCH.3"/>
    <property type="match status" value="1"/>
</dbReference>
<keyword evidence="13" id="KW-0540">Nuclease</keyword>
<dbReference type="GO" id="GO:0006302">
    <property type="term" value="P:double-strand break repair"/>
    <property type="evidence" value="ECO:0007669"/>
    <property type="project" value="InterPro"/>
</dbReference>
<sequence>MIPHQLTLKNFLSYREATLNFQGLHTACICGPNGAGKSSLLEAIAWSIWGNSRVATEDDIIRAGEKEARVDFIFQTNQHIYRVIRSRQRGQSAALEFQMATSEMPDNYTARDLVDRLAFRSLTERGVRATQEKIIEHVKLDYDTFVNSSYLRQGRADEFMLKRPSERKQVLARLLRLDRYDELSERSKERSRQAKANEQVLEQSLEAIAHQLQDRAEIGDRLAQVEAQIAEAQAAQQRDRDRLAQLQTRQLQRQNWQNQLKNCRQRDHQLAGDCDRLQGDLSLTERRLHELDALLQQADEISAGYAEFEQLQKREESEAAKFHAYQDAQHRRSQLQQELRDYLSSLETQLASARANYDSLEERKAELHESLDRLPEVESAIAQLQAARDRLATLDELKERVTPAIARRQELQTQLDRLQARLTARLEEISGQIHRLQSEVQTSQVLRETALEVGYQIEELEKKRVYQQRVREKGLERRHFMERLQAHQRDYETQLAELDRKIEMLQVPDAICPLCDRPLDEHHWDLVVHKHGKEQQEIIDRLWVIREQLAVSDREIQILRDEYRQLDRQLADYDRLRERRGSLQAQLEQADDRRSRLEQLEIERQQLERSIASGDYGGELTLELEQLDRAIAQLNYNDRDHALAFNEEKRWRWAEIKQGQLQQARRELENLQQRQPELQRQIAELETALTREREDSDLDRELQQLERSIAAIAYDRREHQALREALQQARLWEPRMAQLQQARQRQPELADRSRELSERLQGRSRDRQAIVAQIEQLQHQLAETPDATEEIDNISRQIERSNAQLQQQFGTQGRLQQQQQHLDRLQQTYEQKQRDLADAKRQLRVYQELATAFGKNGIQALTIENVLPQLEAETNQILARLSGNQLHVQFVTQRVGKSRRKSAKKNPKLIDTLDILIADARGTRPYETYSGGEAFRINFSIRLALARLLAQRSGTALQMLIVDEGFGTQDNQGCDRLIAAINAIAPEFACILAVTHMPQFKEAFQSRIEVRKTEKGSQLSLSF</sequence>
<evidence type="ECO:0000259" key="12">
    <source>
        <dbReference type="PROSITE" id="PS51131"/>
    </source>
</evidence>
<keyword evidence="14" id="KW-1185">Reference proteome</keyword>
<feature type="domain" description="Zinc-hook" evidence="12">
    <location>
        <begin position="460"/>
        <end position="571"/>
    </location>
</feature>
<keyword evidence="13" id="KW-0378">Hydrolase</keyword>
<evidence type="ECO:0000256" key="4">
    <source>
        <dbReference type="ARBA" id="ARBA00022723"/>
    </source>
</evidence>
<organism evidence="13 14">
    <name type="scientific">Oxynema aestuarii AP17</name>
    <dbReference type="NCBI Taxonomy" id="2064643"/>
    <lineage>
        <taxon>Bacteria</taxon>
        <taxon>Bacillati</taxon>
        <taxon>Cyanobacteriota</taxon>
        <taxon>Cyanophyceae</taxon>
        <taxon>Oscillatoriophycideae</taxon>
        <taxon>Oscillatoriales</taxon>
        <taxon>Oscillatoriaceae</taxon>
        <taxon>Oxynema</taxon>
        <taxon>Oxynema aestuarii</taxon>
    </lineage>
</organism>
<dbReference type="InterPro" id="IPR027417">
    <property type="entry name" value="P-loop_NTPase"/>
</dbReference>
<keyword evidence="5" id="KW-0547">Nucleotide-binding</keyword>
<evidence type="ECO:0000256" key="3">
    <source>
        <dbReference type="ARBA" id="ARBA00013368"/>
    </source>
</evidence>
<dbReference type="PROSITE" id="PS51131">
    <property type="entry name" value="ZN_HOOK"/>
    <property type="match status" value="1"/>
</dbReference>
<comment type="similarity">
    <text evidence="1">Belongs to the SMC family. SbcC subfamily.</text>
</comment>
<evidence type="ECO:0000256" key="2">
    <source>
        <dbReference type="ARBA" id="ARBA00011322"/>
    </source>
</evidence>
<accession>A0A6H1U0R1</accession>
<dbReference type="InterPro" id="IPR004592">
    <property type="entry name" value="SbcC_gammaproteobac_type"/>
</dbReference>
<gene>
    <name evidence="13" type="primary">sbcC</name>
    <name evidence="13" type="ORF">HCG48_19260</name>
</gene>
<dbReference type="SUPFAM" id="SSF52540">
    <property type="entry name" value="P-loop containing nucleoside triphosphate hydrolases"/>
    <property type="match status" value="2"/>
</dbReference>
<evidence type="ECO:0000256" key="9">
    <source>
        <dbReference type="PROSITE-ProRule" id="PRU00471"/>
    </source>
</evidence>
<feature type="binding site" evidence="9">
    <location>
        <position position="512"/>
    </location>
    <ligand>
        <name>Zn(2+)</name>
        <dbReference type="ChEBI" id="CHEBI:29105"/>
    </ligand>
</feature>
<evidence type="ECO:0000256" key="11">
    <source>
        <dbReference type="SAM" id="MobiDB-lite"/>
    </source>
</evidence>
<evidence type="ECO:0000313" key="14">
    <source>
        <dbReference type="Proteomes" id="UP000500857"/>
    </source>
</evidence>
<dbReference type="InterPro" id="IPR038734">
    <property type="entry name" value="YhaN_AAA"/>
</dbReference>
<dbReference type="InterPro" id="IPR013134">
    <property type="entry name" value="Zn_hook_RAD50"/>
</dbReference>
<evidence type="ECO:0000313" key="13">
    <source>
        <dbReference type="EMBL" id="QIZ72458.1"/>
    </source>
</evidence>
<dbReference type="PANTHER" id="PTHR32114">
    <property type="entry name" value="ABC TRANSPORTER ABCH.3"/>
    <property type="match status" value="1"/>
</dbReference>
<feature type="compositionally biased region" description="Basic and acidic residues" evidence="11">
    <location>
        <begin position="745"/>
        <end position="764"/>
    </location>
</feature>
<dbReference type="GO" id="GO:0004527">
    <property type="term" value="F:exonuclease activity"/>
    <property type="evidence" value="ECO:0007669"/>
    <property type="project" value="UniProtKB-KW"/>
</dbReference>
<feature type="binding site" evidence="9">
    <location>
        <position position="515"/>
    </location>
    <ligand>
        <name>Zn(2+)</name>
        <dbReference type="ChEBI" id="CHEBI:29105"/>
    </ligand>
</feature>
<dbReference type="Proteomes" id="UP000500857">
    <property type="component" value="Chromosome"/>
</dbReference>
<dbReference type="Gene3D" id="3.40.50.300">
    <property type="entry name" value="P-loop containing nucleotide triphosphate hydrolases"/>
    <property type="match status" value="2"/>
</dbReference>
<reference evidence="13 14" key="1">
    <citation type="submission" date="2020-04" db="EMBL/GenBank/DDBJ databases">
        <authorList>
            <person name="Basu S."/>
            <person name="Maruthanayagam V."/>
            <person name="Chakraborty S."/>
            <person name="Pramanik A."/>
            <person name="Mukherjee J."/>
            <person name="Brink B."/>
        </authorList>
    </citation>
    <scope>NUCLEOTIDE SEQUENCE [LARGE SCALE GENOMIC DNA]</scope>
    <source>
        <strain evidence="13 14">AP17</strain>
    </source>
</reference>
<evidence type="ECO:0000256" key="6">
    <source>
        <dbReference type="ARBA" id="ARBA00022833"/>
    </source>
</evidence>
<dbReference type="GO" id="GO:0046872">
    <property type="term" value="F:metal ion binding"/>
    <property type="evidence" value="ECO:0007669"/>
    <property type="project" value="UniProtKB-UniRule"/>
</dbReference>
<keyword evidence="4 9" id="KW-0479">Metal-binding</keyword>
<evidence type="ECO:0000256" key="5">
    <source>
        <dbReference type="ARBA" id="ARBA00022741"/>
    </source>
</evidence>
<dbReference type="GO" id="GO:0016887">
    <property type="term" value="F:ATP hydrolysis activity"/>
    <property type="evidence" value="ECO:0007669"/>
    <property type="project" value="InterPro"/>
</dbReference>
<dbReference type="SUPFAM" id="SSF75712">
    <property type="entry name" value="Rad50 coiled-coil Zn hook"/>
    <property type="match status" value="1"/>
</dbReference>
<evidence type="ECO:0000256" key="8">
    <source>
        <dbReference type="ARBA" id="ARBA00023054"/>
    </source>
</evidence>
<keyword evidence="8 10" id="KW-0175">Coiled coil</keyword>
<dbReference type="Pfam" id="PF13514">
    <property type="entry name" value="AAA_27"/>
    <property type="match status" value="1"/>
</dbReference>
<proteinExistence type="inferred from homology"/>
<evidence type="ECO:0000256" key="1">
    <source>
        <dbReference type="ARBA" id="ARBA00006930"/>
    </source>
</evidence>
<feature type="coiled-coil region" evidence="10">
    <location>
        <begin position="815"/>
        <end position="849"/>
    </location>
</feature>
<name>A0A6H1U0R1_9CYAN</name>
<keyword evidence="6 9" id="KW-0862">Zinc</keyword>
<keyword evidence="7" id="KW-0067">ATP-binding</keyword>
<dbReference type="EMBL" id="CP051167">
    <property type="protein sequence ID" value="QIZ72458.1"/>
    <property type="molecule type" value="Genomic_DNA"/>
</dbReference>
<dbReference type="Pfam" id="PF13558">
    <property type="entry name" value="SbcC_Walker_B"/>
    <property type="match status" value="1"/>
</dbReference>
<keyword evidence="13" id="KW-0269">Exonuclease</keyword>
<protein>
    <recommendedName>
        <fullName evidence="3">Nuclease SbcCD subunit C</fullName>
    </recommendedName>
</protein>
<dbReference type="Gene3D" id="1.10.287.510">
    <property type="entry name" value="Helix hairpin bin"/>
    <property type="match status" value="1"/>
</dbReference>
<feature type="coiled-coil region" evidence="10">
    <location>
        <begin position="549"/>
        <end position="610"/>
    </location>
</feature>
<evidence type="ECO:0000256" key="10">
    <source>
        <dbReference type="SAM" id="Coils"/>
    </source>
</evidence>
<comment type="subunit">
    <text evidence="2">Heterodimer of SbcC and SbcD.</text>
</comment>
<dbReference type="KEGG" id="oxy:HCG48_19260"/>
<evidence type="ECO:0000256" key="7">
    <source>
        <dbReference type="ARBA" id="ARBA00022840"/>
    </source>
</evidence>
<feature type="region of interest" description="Disordered" evidence="11">
    <location>
        <begin position="738"/>
        <end position="764"/>
    </location>
</feature>
<feature type="coiled-coil region" evidence="10">
    <location>
        <begin position="215"/>
        <end position="266"/>
    </location>
</feature>
<dbReference type="GO" id="GO:0005524">
    <property type="term" value="F:ATP binding"/>
    <property type="evidence" value="ECO:0007669"/>
    <property type="project" value="UniProtKB-KW"/>
</dbReference>
<feature type="coiled-coil region" evidence="10">
    <location>
        <begin position="325"/>
        <end position="439"/>
    </location>
</feature>
<dbReference type="RefSeq" id="WP_168570606.1">
    <property type="nucleotide sequence ID" value="NZ_CP051167.1"/>
</dbReference>